<reference evidence="3 4" key="1">
    <citation type="journal article" date="2014" name="Genome Announc.">
        <title>Complete Genome Sequence of Spiroplasma apis B31T (ATCC 33834), a Bacterium Associated with May Disease of Honeybees (Apis mellifera).</title>
        <authorList>
            <person name="Ku C."/>
            <person name="Lo W.S."/>
            <person name="Chen L.L."/>
            <person name="Kuo C.H."/>
        </authorList>
    </citation>
    <scope>NUCLEOTIDE SEQUENCE [LARGE SCALE GENOMIC DNA]</scope>
    <source>
        <strain evidence="3">B31</strain>
    </source>
</reference>
<name>V5RHZ1_SPIAP</name>
<dbReference type="InterPro" id="IPR048020">
    <property type="entry name" value="Transpos_IS3"/>
</dbReference>
<dbReference type="InterPro" id="IPR025948">
    <property type="entry name" value="HTH-like_dom"/>
</dbReference>
<comment type="function">
    <text evidence="1">Involved in the transposition of the insertion sequence.</text>
</comment>
<dbReference type="InterPro" id="IPR050900">
    <property type="entry name" value="Transposase_IS3/IS150/IS904"/>
</dbReference>
<evidence type="ECO:0000256" key="1">
    <source>
        <dbReference type="ARBA" id="ARBA00002286"/>
    </source>
</evidence>
<feature type="domain" description="Integrase catalytic" evidence="2">
    <location>
        <begin position="67"/>
        <end position="241"/>
    </location>
</feature>
<dbReference type="EMBL" id="CP006682">
    <property type="protein sequence ID" value="AHB36159.1"/>
    <property type="molecule type" value="Genomic_DNA"/>
</dbReference>
<dbReference type="Proteomes" id="UP000018550">
    <property type="component" value="Chromosome"/>
</dbReference>
<dbReference type="InterPro" id="IPR012337">
    <property type="entry name" value="RNaseH-like_sf"/>
</dbReference>
<dbReference type="InterPro" id="IPR001584">
    <property type="entry name" value="Integrase_cat-core"/>
</dbReference>
<dbReference type="Pfam" id="PF00665">
    <property type="entry name" value="rve"/>
    <property type="match status" value="1"/>
</dbReference>
<dbReference type="Pfam" id="PF13333">
    <property type="entry name" value="rve_2"/>
    <property type="match status" value="1"/>
</dbReference>
<evidence type="ECO:0000313" key="4">
    <source>
        <dbReference type="Proteomes" id="UP000018550"/>
    </source>
</evidence>
<dbReference type="PATRIC" id="fig|1276258.3.peg.308"/>
<protein>
    <submittedName>
        <fullName evidence="3">Putative transposase</fullName>
    </submittedName>
</protein>
<dbReference type="Pfam" id="PF13276">
    <property type="entry name" value="HTH_21"/>
    <property type="match status" value="1"/>
</dbReference>
<dbReference type="InterPro" id="IPR036397">
    <property type="entry name" value="RNaseH_sf"/>
</dbReference>
<dbReference type="HOGENOM" id="CLU_027402_4_3_14"/>
<dbReference type="GO" id="GO:0003676">
    <property type="term" value="F:nucleic acid binding"/>
    <property type="evidence" value="ECO:0007669"/>
    <property type="project" value="InterPro"/>
</dbReference>
<dbReference type="AlphaFoldDB" id="V5RHZ1"/>
<keyword evidence="4" id="KW-1185">Reference proteome</keyword>
<sequence length="276" mass="33018">MDLAYKIKNIFMINNGIYGAPRIKIILNNQGIVVSQSKVARIMKLFNLYSVIRIKKMYRKPKEVKKITYGPNHVNRNWSLYSKNELWVTDITYIPFNKKFAYLSVLKDANTGFIVGHEVSLKNDIDIYRKTLEKASLHRQDLSKKLIIHSDNGNQYTSIFAKRYAKKNNIIISLSRPGNSIDNGMCETFFSSLKEEWKIKLKQDEFLKLKLAIDNYIEFYNYERIMIKHKSPPAYAYLDFKLWKKILQTWLKYSYKKHFVYLTKYIYHTFEVWFFF</sequence>
<dbReference type="GO" id="GO:0015074">
    <property type="term" value="P:DNA integration"/>
    <property type="evidence" value="ECO:0007669"/>
    <property type="project" value="InterPro"/>
</dbReference>
<dbReference type="eggNOG" id="COG2801">
    <property type="taxonomic scope" value="Bacteria"/>
</dbReference>
<proteinExistence type="predicted"/>
<gene>
    <name evidence="3" type="ORF">SAPIS_v1c03130</name>
</gene>
<dbReference type="PANTHER" id="PTHR46889:SF7">
    <property type="entry name" value="TRANSPOSASE FOR INSERTION SEQUENCE ELEMENT IS904"/>
    <property type="match status" value="1"/>
</dbReference>
<dbReference type="KEGG" id="sapi:SAPIS_v1c03130"/>
<evidence type="ECO:0000313" key="3">
    <source>
        <dbReference type="EMBL" id="AHB36159.1"/>
    </source>
</evidence>
<evidence type="ECO:0000259" key="2">
    <source>
        <dbReference type="PROSITE" id="PS50994"/>
    </source>
</evidence>
<accession>V5RHZ1</accession>
<organism evidence="3 4">
    <name type="scientific">Spiroplasma apis B31</name>
    <dbReference type="NCBI Taxonomy" id="1276258"/>
    <lineage>
        <taxon>Bacteria</taxon>
        <taxon>Bacillati</taxon>
        <taxon>Mycoplasmatota</taxon>
        <taxon>Mollicutes</taxon>
        <taxon>Entomoplasmatales</taxon>
        <taxon>Spiroplasmataceae</taxon>
        <taxon>Spiroplasma</taxon>
    </lineage>
</organism>
<dbReference type="NCBIfam" id="NF033516">
    <property type="entry name" value="transpos_IS3"/>
    <property type="match status" value="1"/>
</dbReference>
<dbReference type="STRING" id="1276258.SAPIS_v1c03130"/>
<dbReference type="PROSITE" id="PS50994">
    <property type="entry name" value="INTEGRASE"/>
    <property type="match status" value="1"/>
</dbReference>
<dbReference type="SUPFAM" id="SSF53098">
    <property type="entry name" value="Ribonuclease H-like"/>
    <property type="match status" value="1"/>
</dbReference>
<dbReference type="PANTHER" id="PTHR46889">
    <property type="entry name" value="TRANSPOSASE INSF FOR INSERTION SEQUENCE IS3B-RELATED"/>
    <property type="match status" value="1"/>
</dbReference>
<dbReference type="Gene3D" id="3.30.420.10">
    <property type="entry name" value="Ribonuclease H-like superfamily/Ribonuclease H"/>
    <property type="match status" value="1"/>
</dbReference>